<organism evidence="2">
    <name type="scientific">marine metagenome</name>
    <dbReference type="NCBI Taxonomy" id="408172"/>
    <lineage>
        <taxon>unclassified sequences</taxon>
        <taxon>metagenomes</taxon>
        <taxon>ecological metagenomes</taxon>
    </lineage>
</organism>
<feature type="region of interest" description="Disordered" evidence="1">
    <location>
        <begin position="132"/>
        <end position="182"/>
    </location>
</feature>
<evidence type="ECO:0000313" key="2">
    <source>
        <dbReference type="EMBL" id="SUZ91060.1"/>
    </source>
</evidence>
<proteinExistence type="predicted"/>
<dbReference type="InterPro" id="IPR025961">
    <property type="entry name" value="Metal_resist"/>
</dbReference>
<protein>
    <recommendedName>
        <fullName evidence="3">Zinc resistance-associated protein</fullName>
    </recommendedName>
</protein>
<dbReference type="Pfam" id="PF13801">
    <property type="entry name" value="Metal_resist"/>
    <property type="match status" value="1"/>
</dbReference>
<gene>
    <name evidence="2" type="ORF">METZ01_LOCUS43914</name>
</gene>
<evidence type="ECO:0000256" key="1">
    <source>
        <dbReference type="SAM" id="MobiDB-lite"/>
    </source>
</evidence>
<evidence type="ECO:0008006" key="3">
    <source>
        <dbReference type="Google" id="ProtNLM"/>
    </source>
</evidence>
<dbReference type="EMBL" id="UINC01001944">
    <property type="protein sequence ID" value="SUZ91060.1"/>
    <property type="molecule type" value="Genomic_DNA"/>
</dbReference>
<accession>A0A381RH21</accession>
<sequence length="182" mass="21230">VISVALNLLLVGFYIGQQPLPGRTNVSIDPTMGLPRVLQGLPEDRRRALLQDVDVSRREIASRHRALQKVQLDIERIMETEPFEPDELAQALENFRRRFDENQEDSHRLLVQLFEQIDPEERRAVRIALSQLRARPNQGRPRELGPDRLSPRFDRDRRREQRPREGRPERRPGGWNRPLGGG</sequence>
<feature type="compositionally biased region" description="Basic and acidic residues" evidence="1">
    <location>
        <begin position="140"/>
        <end position="172"/>
    </location>
</feature>
<feature type="non-terminal residue" evidence="2">
    <location>
        <position position="1"/>
    </location>
</feature>
<reference evidence="2" key="1">
    <citation type="submission" date="2018-05" db="EMBL/GenBank/DDBJ databases">
        <authorList>
            <person name="Lanie J.A."/>
            <person name="Ng W.-L."/>
            <person name="Kazmierczak K.M."/>
            <person name="Andrzejewski T.M."/>
            <person name="Davidsen T.M."/>
            <person name="Wayne K.J."/>
            <person name="Tettelin H."/>
            <person name="Glass J.I."/>
            <person name="Rusch D."/>
            <person name="Podicherti R."/>
            <person name="Tsui H.-C.T."/>
            <person name="Winkler M.E."/>
        </authorList>
    </citation>
    <scope>NUCLEOTIDE SEQUENCE</scope>
</reference>
<feature type="compositionally biased region" description="Low complexity" evidence="1">
    <location>
        <begin position="173"/>
        <end position="182"/>
    </location>
</feature>
<dbReference type="AlphaFoldDB" id="A0A381RH21"/>
<name>A0A381RH21_9ZZZZ</name>